<reference evidence="1" key="1">
    <citation type="submission" date="2022-08" db="EMBL/GenBank/DDBJ databases">
        <title>Genome Sequence of Lecanicillium fungicola.</title>
        <authorList>
            <person name="Buettner E."/>
        </authorList>
    </citation>
    <scope>NUCLEOTIDE SEQUENCE</scope>
    <source>
        <strain evidence="1">Babe33</strain>
    </source>
</reference>
<proteinExistence type="predicted"/>
<comment type="caution">
    <text evidence="1">The sequence shown here is derived from an EMBL/GenBank/DDBJ whole genome shotgun (WGS) entry which is preliminary data.</text>
</comment>
<evidence type="ECO:0000313" key="1">
    <source>
        <dbReference type="EMBL" id="KAJ2979557.1"/>
    </source>
</evidence>
<organism evidence="1 2">
    <name type="scientific">Zarea fungicola</name>
    <dbReference type="NCBI Taxonomy" id="93591"/>
    <lineage>
        <taxon>Eukaryota</taxon>
        <taxon>Fungi</taxon>
        <taxon>Dikarya</taxon>
        <taxon>Ascomycota</taxon>
        <taxon>Pezizomycotina</taxon>
        <taxon>Sordariomycetes</taxon>
        <taxon>Hypocreomycetidae</taxon>
        <taxon>Hypocreales</taxon>
        <taxon>Cordycipitaceae</taxon>
        <taxon>Zarea</taxon>
    </lineage>
</organism>
<name>A0ACC1NJV2_9HYPO</name>
<dbReference type="EMBL" id="JANJQO010000272">
    <property type="protein sequence ID" value="KAJ2979557.1"/>
    <property type="molecule type" value="Genomic_DNA"/>
</dbReference>
<keyword evidence="2" id="KW-1185">Reference proteome</keyword>
<accession>A0ACC1NJV2</accession>
<gene>
    <name evidence="1" type="ORF">NQ176_g3176</name>
</gene>
<evidence type="ECO:0000313" key="2">
    <source>
        <dbReference type="Proteomes" id="UP001143910"/>
    </source>
</evidence>
<dbReference type="Proteomes" id="UP001143910">
    <property type="component" value="Unassembled WGS sequence"/>
</dbReference>
<protein>
    <submittedName>
        <fullName evidence="1">Uncharacterized protein</fullName>
    </submittedName>
</protein>
<sequence length="200" mass="22259">MAQSTATASAPSFTFSIDDSLAEWTVPPRVWLSSHEELLNQRQIKLDRLATGNLVFNKDSKILLLQRAPHDSLPNRWEIPGGGADDSDSSILHSAARELWEETGLVATRFHHLVTEGTAGRDLQIFPNSTKTLWLCRFSFNVQVQNPAQVTLDPAEHQDFVWASEEEVRAGKAGHRDIIITNDAMRLVILEGFSLQNASS</sequence>